<dbReference type="InterPro" id="IPR042266">
    <property type="entry name" value="PPPDE_sf"/>
</dbReference>
<evidence type="ECO:0000313" key="10">
    <source>
        <dbReference type="EMBL" id="CAE8624952.1"/>
    </source>
</evidence>
<dbReference type="InterPro" id="IPR055135">
    <property type="entry name" value="PRMT_dom"/>
</dbReference>
<dbReference type="PANTHER" id="PTHR11006">
    <property type="entry name" value="PROTEIN ARGININE N-METHYLTRANSFERASE"/>
    <property type="match status" value="1"/>
</dbReference>
<keyword evidence="3" id="KW-0645">Protease</keyword>
<evidence type="ECO:0000259" key="9">
    <source>
        <dbReference type="PROSITE" id="PS51858"/>
    </source>
</evidence>
<dbReference type="Pfam" id="PF22528">
    <property type="entry name" value="PRMT_C"/>
    <property type="match status" value="1"/>
</dbReference>
<dbReference type="GO" id="GO:0008233">
    <property type="term" value="F:peptidase activity"/>
    <property type="evidence" value="ECO:0007669"/>
    <property type="project" value="UniProtKB-KW"/>
</dbReference>
<keyword evidence="2 7" id="KW-0489">Methyltransferase</keyword>
<dbReference type="Pfam" id="PF13649">
    <property type="entry name" value="Methyltransf_25"/>
    <property type="match status" value="1"/>
</dbReference>
<dbReference type="PROSITE" id="PS51678">
    <property type="entry name" value="SAM_MT_PRMT"/>
    <property type="match status" value="1"/>
</dbReference>
<dbReference type="Proteomes" id="UP000654075">
    <property type="component" value="Unassembled WGS sequence"/>
</dbReference>
<comment type="caution">
    <text evidence="10">The sequence shown here is derived from an EMBL/GenBank/DDBJ whole genome shotgun (WGS) entry which is preliminary data.</text>
</comment>
<feature type="domain" description="PPPDE" evidence="9">
    <location>
        <begin position="1192"/>
        <end position="1330"/>
    </location>
</feature>
<keyword evidence="4 7" id="KW-0808">Transferase</keyword>
<dbReference type="GO" id="GO:0016274">
    <property type="term" value="F:protein-arginine N-methyltransferase activity"/>
    <property type="evidence" value="ECO:0007669"/>
    <property type="project" value="InterPro"/>
</dbReference>
<dbReference type="InterPro" id="IPR025799">
    <property type="entry name" value="Arg_MeTrfase"/>
</dbReference>
<dbReference type="SUPFAM" id="SSF53335">
    <property type="entry name" value="S-adenosyl-L-methionine-dependent methyltransferases"/>
    <property type="match status" value="2"/>
</dbReference>
<feature type="region of interest" description="Disordered" evidence="8">
    <location>
        <begin position="803"/>
        <end position="838"/>
    </location>
</feature>
<dbReference type="PROSITE" id="PS51858">
    <property type="entry name" value="PPPDE"/>
    <property type="match status" value="1"/>
</dbReference>
<evidence type="ECO:0000256" key="6">
    <source>
        <dbReference type="ARBA" id="ARBA00022801"/>
    </source>
</evidence>
<dbReference type="InterPro" id="IPR008580">
    <property type="entry name" value="PPPDE_dom"/>
</dbReference>
<evidence type="ECO:0000256" key="5">
    <source>
        <dbReference type="ARBA" id="ARBA00022691"/>
    </source>
</evidence>
<dbReference type="Pfam" id="PF05903">
    <property type="entry name" value="Peptidase_C97"/>
    <property type="match status" value="1"/>
</dbReference>
<dbReference type="Gene3D" id="2.70.160.11">
    <property type="entry name" value="Hnrnp arginine n-methyltransferase1"/>
    <property type="match status" value="1"/>
</dbReference>
<evidence type="ECO:0000313" key="11">
    <source>
        <dbReference type="Proteomes" id="UP000654075"/>
    </source>
</evidence>
<dbReference type="InterPro" id="IPR041698">
    <property type="entry name" value="Methyltransf_25"/>
</dbReference>
<evidence type="ECO:0000256" key="3">
    <source>
        <dbReference type="ARBA" id="ARBA00022670"/>
    </source>
</evidence>
<dbReference type="EMBL" id="CAJNNV010028539">
    <property type="protein sequence ID" value="CAE8624952.1"/>
    <property type="molecule type" value="Genomic_DNA"/>
</dbReference>
<gene>
    <name evidence="10" type="ORF">PGLA1383_LOCUS42041</name>
</gene>
<feature type="compositionally biased region" description="Basic and acidic residues" evidence="8">
    <location>
        <begin position="813"/>
        <end position="822"/>
    </location>
</feature>
<dbReference type="PANTHER" id="PTHR11006:SF4">
    <property type="entry name" value="PROTEIN ARGININE N-METHYLTRANSFERASE 7"/>
    <property type="match status" value="1"/>
</dbReference>
<name>A0A813GIL4_POLGL</name>
<dbReference type="Gene3D" id="3.90.1720.30">
    <property type="entry name" value="PPPDE domains"/>
    <property type="match status" value="1"/>
</dbReference>
<accession>A0A813GIL4</accession>
<comment type="similarity">
    <text evidence="1">Belongs to the DeSI family.</text>
</comment>
<dbReference type="SMART" id="SM01179">
    <property type="entry name" value="DUF862"/>
    <property type="match status" value="1"/>
</dbReference>
<dbReference type="FunFam" id="3.40.50.150:FF:000016">
    <property type="entry name" value="Protein arginine N-methyltransferase 6"/>
    <property type="match status" value="1"/>
</dbReference>
<dbReference type="NCBIfam" id="TIGR01444">
    <property type="entry name" value="fkbM_fam"/>
    <property type="match status" value="1"/>
</dbReference>
<keyword evidence="5 7" id="KW-0949">S-adenosyl-L-methionine</keyword>
<evidence type="ECO:0000256" key="2">
    <source>
        <dbReference type="ARBA" id="ARBA00022603"/>
    </source>
</evidence>
<keyword evidence="11" id="KW-1185">Reference proteome</keyword>
<organism evidence="10 11">
    <name type="scientific">Polarella glacialis</name>
    <name type="common">Dinoflagellate</name>
    <dbReference type="NCBI Taxonomy" id="89957"/>
    <lineage>
        <taxon>Eukaryota</taxon>
        <taxon>Sar</taxon>
        <taxon>Alveolata</taxon>
        <taxon>Dinophyceae</taxon>
        <taxon>Suessiales</taxon>
        <taxon>Suessiaceae</taxon>
        <taxon>Polarella</taxon>
    </lineage>
</organism>
<dbReference type="Pfam" id="PF05050">
    <property type="entry name" value="Methyltransf_21"/>
    <property type="match status" value="1"/>
</dbReference>
<evidence type="ECO:0000256" key="4">
    <source>
        <dbReference type="ARBA" id="ARBA00022679"/>
    </source>
</evidence>
<evidence type="ECO:0000256" key="7">
    <source>
        <dbReference type="PROSITE-ProRule" id="PRU01015"/>
    </source>
</evidence>
<dbReference type="GO" id="GO:0042054">
    <property type="term" value="F:histone methyltransferase activity"/>
    <property type="evidence" value="ECO:0007669"/>
    <property type="project" value="TreeGrafter"/>
</dbReference>
<reference evidence="10" key="1">
    <citation type="submission" date="2021-02" db="EMBL/GenBank/DDBJ databases">
        <authorList>
            <person name="Dougan E. K."/>
            <person name="Rhodes N."/>
            <person name="Thang M."/>
            <person name="Chan C."/>
        </authorList>
    </citation>
    <scope>NUCLEOTIDE SEQUENCE</scope>
</reference>
<dbReference type="GO" id="GO:0032259">
    <property type="term" value="P:methylation"/>
    <property type="evidence" value="ECO:0007669"/>
    <property type="project" value="UniProtKB-KW"/>
</dbReference>
<sequence length="1399" mass="151947">MSTSLSQLGVVVPQVSNCGGQRFKLFRRAVPSFWEVANARPTLYPIIVAERAQDGWEVEPTTPPSFWSVPKGLPEMRTFFEFRIAPFLAQQAREQDPVFLDTEFVILPVFLALLAELALDGAHPKAGRSVLDVGAFAAQFSLASIHLWDALRETASQQLQSAVPWIELKNVDTLQLESMWAVTLEASSKLCAPLQVMEHSCKERPAANASSCVTAVCAAASSTSGVFTLYCPENGMGHCSLNNMEGMVPSQVPVVAVGELVEERAMEDMWLMKIDAEGSDFEVIKGAANLLAARRIRFVLFEAGDFPEMTSEDGGPDLGQSTHLDRILNFLASTADFTCFMVGPEFLIPLSGAWMSATYLAEKHTFNVLCAWREDPALELVIRLYSTTPRATQFALAALSRGGPSGATAAAAETATCWACSRSDLGDDTLRWQSFQVQQYFDRLYRRVLLQPSKQLPHFLHMSARSCRSAGDVARATAAYQLTYEAFSTGNWPSSFEAARELHNLKNAVRILLKGAAAGFNASFPRDHTASCAQRIAWSHSAPGAAERWSVRAARAGGEYAGEGALNAGLSAHYGLCSGKLTSSGVREVSVVQEVFAGDGVCIPLSFLSQWLSDMQSFVLEPTATQETAPAQVISGDAFLHVDDFSSAGAFAAPRAGIAAVEKLAERGAAQQLLDQLVSFRLWQEPWDAGKSKSTVHSLAQISEAAALRTIRACDPKRPSGTGRTAFRRGMSEGLSKIAHSLRRCLLPDWQRLGDNRKSTVAQACAAVRSHFGSFFPVAPRWVHPDAPLSAVLAALLRMAEAMTPGDEDDDRETSKRQRCGDEAGNSADAATSSYTLDGPGDEDYFEAYDSLSVHALMLSDEPRVGVYLAAIKANLESIQDKVVLDVGAGSGILSMLAAKHGAAARVYAVEAVPGMASLARDLVLRNGLQDRVTVIQGRIEDVELPEKVDVIISEWMGFYLVHESMLESVLVARDRWLKPGGVMMPSSARIWAAPVEAEPLRREIERYSNLHGLDLSPVGEAELARRLREPQVEAIEAHRLLAAPVLAVDLGDLHSLKCGGTAEFSSQVSFFTLRAGHAAGIAFWFDAGFGKLSTDKNVVKINTDPGSPPTHWQQTVVYLGVFAPVEAGEELSALVKLKQSEENPRQYDITVDTCGPCGAAREPETAWHTGQRLGAASRQASHFGKPRAQPHARQVRVYDLGHTFLTRWPNRVAKGYGAFHTGVEVYGTEWSFGMTMDYWSTGVAGNVPGHHPDHTFRETLSMGCTNLSQGQVVEIMKEMTARWKGRTYEVLTRNCHHFSDELCRRLGVPGLPNWVNCLAGTVHATGEVLGGVAESSAYGASALFELVGAVTGGVYSLFAGPAVEDRQPRGRERADTLPILDLEQEEEQGFLIPVRRAS</sequence>
<dbReference type="InterPro" id="IPR029063">
    <property type="entry name" value="SAM-dependent_MTases_sf"/>
</dbReference>
<evidence type="ECO:0000256" key="8">
    <source>
        <dbReference type="SAM" id="MobiDB-lite"/>
    </source>
</evidence>
<evidence type="ECO:0000256" key="1">
    <source>
        <dbReference type="ARBA" id="ARBA00008140"/>
    </source>
</evidence>
<dbReference type="Gene3D" id="3.40.50.150">
    <property type="entry name" value="Vaccinia Virus protein VP39"/>
    <property type="match status" value="2"/>
</dbReference>
<proteinExistence type="inferred from homology"/>
<dbReference type="InterPro" id="IPR006342">
    <property type="entry name" value="FkbM_mtfrase"/>
</dbReference>
<protein>
    <recommendedName>
        <fullName evidence="9">PPPDE domain-containing protein</fullName>
    </recommendedName>
</protein>
<dbReference type="CDD" id="cd02440">
    <property type="entry name" value="AdoMet_MTases"/>
    <property type="match status" value="1"/>
</dbReference>
<dbReference type="GO" id="GO:0006508">
    <property type="term" value="P:proteolysis"/>
    <property type="evidence" value="ECO:0007669"/>
    <property type="project" value="UniProtKB-KW"/>
</dbReference>
<keyword evidence="6" id="KW-0378">Hydrolase</keyword>